<accession>A0A2U9D4D7</accession>
<evidence type="ECO:0000256" key="5">
    <source>
        <dbReference type="SAM" id="Coils"/>
    </source>
</evidence>
<feature type="repeat" description="ANK" evidence="4">
    <location>
        <begin position="851"/>
        <end position="883"/>
    </location>
</feature>
<dbReference type="Pfam" id="PF00023">
    <property type="entry name" value="Ank"/>
    <property type="match status" value="5"/>
</dbReference>
<feature type="compositionally biased region" description="Basic residues" evidence="6">
    <location>
        <begin position="147"/>
        <end position="159"/>
    </location>
</feature>
<feature type="repeat" description="ANK" evidence="4">
    <location>
        <begin position="983"/>
        <end position="1015"/>
    </location>
</feature>
<dbReference type="PANTHER" id="PTHR24198">
    <property type="entry name" value="ANKYRIN REPEAT AND PROTEIN KINASE DOMAIN-CONTAINING PROTEIN"/>
    <property type="match status" value="1"/>
</dbReference>
<evidence type="ECO:0000256" key="6">
    <source>
        <dbReference type="SAM" id="MobiDB-lite"/>
    </source>
</evidence>
<dbReference type="SMART" id="SM00277">
    <property type="entry name" value="GRAN"/>
    <property type="match status" value="3"/>
</dbReference>
<evidence type="ECO:0000256" key="2">
    <source>
        <dbReference type="ARBA" id="ARBA00023043"/>
    </source>
</evidence>
<evidence type="ECO:0000259" key="7">
    <source>
        <dbReference type="PROSITE" id="PS00799"/>
    </source>
</evidence>
<feature type="repeat" description="ANK" evidence="4">
    <location>
        <begin position="1182"/>
        <end position="1214"/>
    </location>
</feature>
<dbReference type="InterPro" id="IPR000118">
    <property type="entry name" value="Granulin"/>
</dbReference>
<evidence type="ECO:0000256" key="3">
    <source>
        <dbReference type="ARBA" id="ARBA00023157"/>
    </source>
</evidence>
<dbReference type="SMART" id="SM00248">
    <property type="entry name" value="ANK"/>
    <property type="match status" value="28"/>
</dbReference>
<protein>
    <submittedName>
        <fullName evidence="8">Putative serine/threonine-protein phosphatase 6 regulatory ankyrin repeat subunit A-like</fullName>
    </submittedName>
</protein>
<feature type="repeat" description="ANK" evidence="4">
    <location>
        <begin position="1049"/>
        <end position="1081"/>
    </location>
</feature>
<keyword evidence="9" id="KW-1185">Reference proteome</keyword>
<dbReference type="PROSITE" id="PS00799">
    <property type="entry name" value="GRANULINS"/>
    <property type="match status" value="2"/>
</dbReference>
<feature type="repeat" description="ANK" evidence="4">
    <location>
        <begin position="1359"/>
        <end position="1391"/>
    </location>
</feature>
<feature type="repeat" description="ANK" evidence="4">
    <location>
        <begin position="1215"/>
        <end position="1247"/>
    </location>
</feature>
<feature type="repeat" description="ANK" evidence="4">
    <location>
        <begin position="1248"/>
        <end position="1280"/>
    </location>
</feature>
<feature type="compositionally biased region" description="Low complexity" evidence="6">
    <location>
        <begin position="561"/>
        <end position="575"/>
    </location>
</feature>
<dbReference type="InterPro" id="IPR036770">
    <property type="entry name" value="Ankyrin_rpt-contain_sf"/>
</dbReference>
<reference evidence="8 9" key="1">
    <citation type="submission" date="2017-12" db="EMBL/GenBank/DDBJ databases">
        <title>Integrating genomic resources of turbot (Scophthalmus maximus) in depth evaluation of genetic and physical mapping variation across individuals.</title>
        <authorList>
            <person name="Martinez P."/>
        </authorList>
    </citation>
    <scope>NUCLEOTIDE SEQUENCE [LARGE SCALE GENOMIC DNA]</scope>
</reference>
<feature type="repeat" description="ANK" evidence="4">
    <location>
        <begin position="917"/>
        <end position="949"/>
    </location>
</feature>
<feature type="repeat" description="ANK" evidence="4">
    <location>
        <begin position="1495"/>
        <end position="1527"/>
    </location>
</feature>
<feature type="repeat" description="ANK" evidence="4">
    <location>
        <begin position="1016"/>
        <end position="1048"/>
    </location>
</feature>
<dbReference type="InterPro" id="IPR037277">
    <property type="entry name" value="Granulin_sf"/>
</dbReference>
<organism evidence="8 9">
    <name type="scientific">Scophthalmus maximus</name>
    <name type="common">Turbot</name>
    <name type="synonym">Psetta maxima</name>
    <dbReference type="NCBI Taxonomy" id="52904"/>
    <lineage>
        <taxon>Eukaryota</taxon>
        <taxon>Metazoa</taxon>
        <taxon>Chordata</taxon>
        <taxon>Craniata</taxon>
        <taxon>Vertebrata</taxon>
        <taxon>Euteleostomi</taxon>
        <taxon>Actinopterygii</taxon>
        <taxon>Neopterygii</taxon>
        <taxon>Teleostei</taxon>
        <taxon>Neoteleostei</taxon>
        <taxon>Acanthomorphata</taxon>
        <taxon>Carangaria</taxon>
        <taxon>Pleuronectiformes</taxon>
        <taxon>Pleuronectoidei</taxon>
        <taxon>Scophthalmidae</taxon>
        <taxon>Scophthalmus</taxon>
    </lineage>
</organism>
<feature type="region of interest" description="Disordered" evidence="6">
    <location>
        <begin position="1832"/>
        <end position="1868"/>
    </location>
</feature>
<feature type="repeat" description="ANK" evidence="4">
    <location>
        <begin position="1736"/>
        <end position="1768"/>
    </location>
</feature>
<dbReference type="SUPFAM" id="SSF48403">
    <property type="entry name" value="Ankyrin repeat"/>
    <property type="match status" value="3"/>
</dbReference>
<gene>
    <name evidence="8" type="ORF">SMAX5B_009638</name>
</gene>
<feature type="coiled-coil region" evidence="5">
    <location>
        <begin position="506"/>
        <end position="533"/>
    </location>
</feature>
<name>A0A2U9D4D7_SCOMX</name>
<feature type="domain" description="Granulins" evidence="7">
    <location>
        <begin position="274"/>
        <end position="287"/>
    </location>
</feature>
<dbReference type="Pfam" id="PF12796">
    <property type="entry name" value="Ank_2"/>
    <property type="match status" value="8"/>
</dbReference>
<dbReference type="STRING" id="52904.ENSSMAP00000021239"/>
<keyword evidence="3" id="KW-1015">Disulfide bond</keyword>
<feature type="repeat" description="ANK" evidence="4">
    <location>
        <begin position="950"/>
        <end position="982"/>
    </location>
</feature>
<feature type="compositionally biased region" description="Low complexity" evidence="6">
    <location>
        <begin position="119"/>
        <end position="137"/>
    </location>
</feature>
<dbReference type="PROSITE" id="PS50297">
    <property type="entry name" value="ANK_REP_REGION"/>
    <property type="match status" value="18"/>
</dbReference>
<feature type="compositionally biased region" description="Acidic residues" evidence="6">
    <location>
        <begin position="1856"/>
        <end position="1868"/>
    </location>
</feature>
<evidence type="ECO:0000313" key="8">
    <source>
        <dbReference type="EMBL" id="AWP21802.1"/>
    </source>
</evidence>
<feature type="region of interest" description="Disordered" evidence="6">
    <location>
        <begin position="14"/>
        <end position="66"/>
    </location>
</feature>
<feature type="repeat" description="ANK" evidence="4">
    <location>
        <begin position="884"/>
        <end position="916"/>
    </location>
</feature>
<feature type="region of interest" description="Disordered" evidence="6">
    <location>
        <begin position="538"/>
        <end position="578"/>
    </location>
</feature>
<dbReference type="PROSITE" id="PS50088">
    <property type="entry name" value="ANK_REPEAT"/>
    <property type="match status" value="21"/>
</dbReference>
<feature type="repeat" description="ANK" evidence="4">
    <location>
        <begin position="1082"/>
        <end position="1115"/>
    </location>
</feature>
<dbReference type="SUPFAM" id="SSF57277">
    <property type="entry name" value="Granulin repeat"/>
    <property type="match status" value="2"/>
</dbReference>
<dbReference type="EMBL" id="CP026264">
    <property type="protein sequence ID" value="AWP21802.1"/>
    <property type="molecule type" value="Genomic_DNA"/>
</dbReference>
<dbReference type="Gene3D" id="1.25.40.20">
    <property type="entry name" value="Ankyrin repeat-containing domain"/>
    <property type="match status" value="10"/>
</dbReference>
<feature type="repeat" description="ANK" evidence="4">
    <location>
        <begin position="1462"/>
        <end position="1494"/>
    </location>
</feature>
<sequence length="1868" mass="204169">MGKRDNRVAYINPIAAARSRGPQQNAGPTIQDYLSRPRPTWEEVKEQLEKKKKGSRALADFEDKMNEKWRKELARNREKLLSAIDKDKEKDKKTIDKDKEEKKEKKEKKKKEKKKSNRHSSSSSSSSSSDSPSSSPSESEDVEEKKSVKKKRKKKKSAARRASDSSEDESDAESKKKKKRIKEEGDKDKDDKSRRRRRKAERSCRDSSSESSVDSEGEEAMLRISVWLFMGVFVWDFASCSITCPDGSKCSDLATCCMTTQGYSCCPYPKAMCCADLTHCCPPGFRCNLVTQMCQKENQPWITMPMVKKEDAERPSLPVSPPQELQNTHVPDTKKSSVVHCDNLYTCPDGYTCCRHPKGVWFCCGYTLGRCCLDGYHCCPYGYDCDLTYTHCVRESLRYPFTPKQALSSIPASLISPPEDEPSFKETPMTTLTEARVSDPEAGVIRCDSKFYCSQGNTCCKGSTGQWNCCPYPLAECEANGGEMSQIGELKVFVSERLNAVASEILGAIEKTLTDHEDETSRLKEENHRLRSLLDIIVESKSPQPEGRPAPATAGHAKKMTPAAASTGASDSSSTRKARKTSYCQSEMQCLFTSRSDFLKLTAQDNCPYCLKKIQATEAHLTRRHYLLAVHFTEAGTEIDQPSVPVFEEEVPLSPEPGYQQEVGSQHQEDRRASLLLQVKQEHDGETWRQNLAEKQVSHLAFQQSEPIQEGDSQVGEQSLKADHVQDSAIRIICVDSFIQDTSEIQCVQSSREVSVRDCVHVHECVFLMRSERASRVCIVVLEEVEEDESSSSPPPPRPKSSPDRRSHHASRRAAAQEDKPSLLRAIFNVDPDEVRSLIFKKEDVNVQDNEKRTPLHAAAYLGDAEIIELLILSGARVNAKDNKWLTPLHRAVASCSEDAVAVLLKHSADVNARDKNWQTPLHVAASNKAVRCAEALVPLLSNVNVSDRAGRTALHHAAFSGHVEMAKLLLSRGANINAFDKKDRRAIHWAAYMGHLEVVKLLVSSGAEVDCKDKKAYTPLHAAASSGMSSTVHFLLSLGVHVNEVNVHGNTPLHLACYNGQDVVVSEFIETGASVNQVNERGFAALHFASSSRQGALCQELLLAHGAHINMRSKDGKTPLHMAATHGRFSCSQALIQNGAEVDCEDKSRNTALHIAARYGHELIITALVKHGASTAKRGIHGMFPLHLAALSGFSDCCRKLLSSGFDIDTPDDFGRTCLHAAAAGGNLECVNLLLNIGADFNRKDNFGRTPLHYASTNCNYQCVFALVGSGASINELDQRGCSPLHYAAAADTDGKCVEYLLRNDADPAVRDKQGFSAVHYASAYGRTLCLELMASETPLDVLMEAGADILSDSESQAPVSPLHLAAYHGHCGALEVLLSSLLDVDVRSPEGRTPLSLACSSGHQECVSLLLHHGASPMTHDYTHKKTAIHAAAMNGHPECLRLLMSNNDQHINVDVRDTNGQTPLMLAVLNGHTECVYSLLSQGASVENQDRWGRTALHRGAVTGLEECVEALLQRGASVCVRDIQGRSPLHLASACGRVGALGALLQATSTSHTDTHLTDNQGYTPLHWACYNGYDACVEVLLDQEVFRKIQGNSFSPLHCAVMSDNDGVAEMLIDALGTAIVNTADSKGRTPLHAAAFSDHVECVSLLLSHGALANVVDRSTHRTPLMMAALNGQTNAVEVLVSRAKAEMALQDSCRNTALHLACSKGHETSALLILEKISDRNFINCTNAALQTPLHVAARKGLTVVVQELLGKGASVLAVDENGYTPALACAPNRDVADCLALILNSMMPTSPMVTIAALPALALAQTVANQRPTSNHISKGVAFDAPPSLRPDHASCCRPERPLSTASADEELNDSDSETY</sequence>
<feature type="compositionally biased region" description="Basic and acidic residues" evidence="6">
    <location>
        <begin position="39"/>
        <end position="49"/>
    </location>
</feature>
<evidence type="ECO:0000256" key="4">
    <source>
        <dbReference type="PROSITE-ProRule" id="PRU00023"/>
    </source>
</evidence>
<dbReference type="Pfam" id="PF00396">
    <property type="entry name" value="Granulin"/>
    <property type="match status" value="2"/>
</dbReference>
<dbReference type="PRINTS" id="PR01415">
    <property type="entry name" value="ANKYRIN"/>
</dbReference>
<dbReference type="Proteomes" id="UP000246464">
    <property type="component" value="Chromosome 22"/>
</dbReference>
<feature type="compositionally biased region" description="Basic and acidic residues" evidence="6">
    <location>
        <begin position="80"/>
        <end position="104"/>
    </location>
</feature>
<feature type="repeat" description="ANK" evidence="4">
    <location>
        <begin position="1281"/>
        <end position="1314"/>
    </location>
</feature>
<feature type="region of interest" description="Disordered" evidence="6">
    <location>
        <begin position="786"/>
        <end position="819"/>
    </location>
</feature>
<feature type="repeat" description="ANK" evidence="4">
    <location>
        <begin position="1116"/>
        <end position="1148"/>
    </location>
</feature>
<feature type="compositionally biased region" description="Basic and acidic residues" evidence="6">
    <location>
        <begin position="181"/>
        <end position="193"/>
    </location>
</feature>
<dbReference type="Gene3D" id="2.10.25.160">
    <property type="entry name" value="Granulin"/>
    <property type="match status" value="3"/>
</dbReference>
<keyword evidence="2 4" id="KW-0040">ANK repeat</keyword>
<feature type="repeat" description="ANK" evidence="4">
    <location>
        <begin position="1632"/>
        <end position="1664"/>
    </location>
</feature>
<keyword evidence="5" id="KW-0175">Coiled coil</keyword>
<feature type="repeat" description="ANK" evidence="4">
    <location>
        <begin position="1565"/>
        <end position="1587"/>
    </location>
</feature>
<dbReference type="InterPro" id="IPR002110">
    <property type="entry name" value="Ankyrin_rpt"/>
</dbReference>
<feature type="compositionally biased region" description="Basic residues" evidence="6">
    <location>
        <begin position="105"/>
        <end position="118"/>
    </location>
</feature>
<feature type="repeat" description="ANK" evidence="4">
    <location>
        <begin position="1149"/>
        <end position="1181"/>
    </location>
</feature>
<dbReference type="PANTHER" id="PTHR24198:SF192">
    <property type="entry name" value="SERINE_THREONINE-PROTEIN PHOSPHATASE 6 REGULATORY ANKYRIN REPEAT SUBUNIT A"/>
    <property type="match status" value="1"/>
</dbReference>
<feature type="repeat" description="ANK" evidence="4">
    <location>
        <begin position="1392"/>
        <end position="1424"/>
    </location>
</feature>
<evidence type="ECO:0000256" key="1">
    <source>
        <dbReference type="ARBA" id="ARBA00022737"/>
    </source>
</evidence>
<evidence type="ECO:0000313" key="9">
    <source>
        <dbReference type="Proteomes" id="UP000246464"/>
    </source>
</evidence>
<feature type="compositionally biased region" description="Basic and acidic residues" evidence="6">
    <location>
        <begin position="1838"/>
        <end position="1849"/>
    </location>
</feature>
<feature type="domain" description="Granulins" evidence="7">
    <location>
        <begin position="372"/>
        <end position="385"/>
    </location>
</feature>
<keyword evidence="1" id="KW-0677">Repeat</keyword>
<proteinExistence type="predicted"/>
<feature type="region of interest" description="Disordered" evidence="6">
    <location>
        <begin position="80"/>
        <end position="216"/>
    </location>
</feature>